<accession>A0A0F8XGV4</accession>
<sequence>MVALKFYDLKARKTFMTDKFTIVTRSGRRFAVAIAPSGVRSFRIIGKDVRR</sequence>
<dbReference type="AlphaFoldDB" id="A0A0F8XGV4"/>
<reference evidence="1" key="1">
    <citation type="journal article" date="2015" name="Nature">
        <title>Complex archaea that bridge the gap between prokaryotes and eukaryotes.</title>
        <authorList>
            <person name="Spang A."/>
            <person name="Saw J.H."/>
            <person name="Jorgensen S.L."/>
            <person name="Zaremba-Niedzwiedzka K."/>
            <person name="Martijn J."/>
            <person name="Lind A.E."/>
            <person name="van Eijk R."/>
            <person name="Schleper C."/>
            <person name="Guy L."/>
            <person name="Ettema T.J."/>
        </authorList>
    </citation>
    <scope>NUCLEOTIDE SEQUENCE</scope>
</reference>
<evidence type="ECO:0000313" key="1">
    <source>
        <dbReference type="EMBL" id="KKK68357.1"/>
    </source>
</evidence>
<name>A0A0F8XGV4_9ZZZZ</name>
<gene>
    <name evidence="1" type="ORF">LCGC14_2944890</name>
</gene>
<comment type="caution">
    <text evidence="1">The sequence shown here is derived from an EMBL/GenBank/DDBJ whole genome shotgun (WGS) entry which is preliminary data.</text>
</comment>
<protein>
    <submittedName>
        <fullName evidence="1">Uncharacterized protein</fullName>
    </submittedName>
</protein>
<organism evidence="1">
    <name type="scientific">marine sediment metagenome</name>
    <dbReference type="NCBI Taxonomy" id="412755"/>
    <lineage>
        <taxon>unclassified sequences</taxon>
        <taxon>metagenomes</taxon>
        <taxon>ecological metagenomes</taxon>
    </lineage>
</organism>
<proteinExistence type="predicted"/>
<dbReference type="EMBL" id="LAZR01059177">
    <property type="protein sequence ID" value="KKK68357.1"/>
    <property type="molecule type" value="Genomic_DNA"/>
</dbReference>